<protein>
    <submittedName>
        <fullName evidence="2">Uncharacterized protein</fullName>
    </submittedName>
</protein>
<feature type="compositionally biased region" description="Polar residues" evidence="1">
    <location>
        <begin position="59"/>
        <end position="77"/>
    </location>
</feature>
<proteinExistence type="predicted"/>
<evidence type="ECO:0000313" key="3">
    <source>
        <dbReference type="Proteomes" id="UP001162483"/>
    </source>
</evidence>
<feature type="region of interest" description="Disordered" evidence="1">
    <location>
        <begin position="55"/>
        <end position="84"/>
    </location>
</feature>
<gene>
    <name evidence="2" type="ORF">SPARVUS_LOCUS8200555</name>
</gene>
<evidence type="ECO:0000313" key="2">
    <source>
        <dbReference type="EMBL" id="CAI9575472.1"/>
    </source>
</evidence>
<dbReference type="EMBL" id="CATNWA010014748">
    <property type="protein sequence ID" value="CAI9575472.1"/>
    <property type="molecule type" value="Genomic_DNA"/>
</dbReference>
<accession>A0ABN9DSM2</accession>
<organism evidence="2 3">
    <name type="scientific">Staurois parvus</name>
    <dbReference type="NCBI Taxonomy" id="386267"/>
    <lineage>
        <taxon>Eukaryota</taxon>
        <taxon>Metazoa</taxon>
        <taxon>Chordata</taxon>
        <taxon>Craniata</taxon>
        <taxon>Vertebrata</taxon>
        <taxon>Euteleostomi</taxon>
        <taxon>Amphibia</taxon>
        <taxon>Batrachia</taxon>
        <taxon>Anura</taxon>
        <taxon>Neobatrachia</taxon>
        <taxon>Ranoidea</taxon>
        <taxon>Ranidae</taxon>
        <taxon>Staurois</taxon>
    </lineage>
</organism>
<keyword evidence="3" id="KW-1185">Reference proteome</keyword>
<comment type="caution">
    <text evidence="2">The sequence shown here is derived from an EMBL/GenBank/DDBJ whole genome shotgun (WGS) entry which is preliminary data.</text>
</comment>
<reference evidence="2" key="1">
    <citation type="submission" date="2023-05" db="EMBL/GenBank/DDBJ databases">
        <authorList>
            <person name="Stuckert A."/>
        </authorList>
    </citation>
    <scope>NUCLEOTIDE SEQUENCE</scope>
</reference>
<name>A0ABN9DSM2_9NEOB</name>
<dbReference type="Proteomes" id="UP001162483">
    <property type="component" value="Unassembled WGS sequence"/>
</dbReference>
<evidence type="ECO:0000256" key="1">
    <source>
        <dbReference type="SAM" id="MobiDB-lite"/>
    </source>
</evidence>
<sequence length="84" mass="9821">MVTPQTGPCKWCWHTNPCAVKDWGPTTGDCQRLWTYYRRRSETVDKLQEMVRDCKHTSGDSQKLQTNYSRPSETADNVQEIVRN</sequence>